<dbReference type="HOGENOM" id="CLU_3067115_0_0_6"/>
<accession>A0A098GGP8</accession>
<organism evidence="1 3">
    <name type="scientific">Legionella micdadei</name>
    <name type="common">Tatlockia micdadei</name>
    <dbReference type="NCBI Taxonomy" id="451"/>
    <lineage>
        <taxon>Bacteria</taxon>
        <taxon>Pseudomonadati</taxon>
        <taxon>Pseudomonadota</taxon>
        <taxon>Gammaproteobacteria</taxon>
        <taxon>Legionellales</taxon>
        <taxon>Legionellaceae</taxon>
        <taxon>Legionella</taxon>
    </lineage>
</organism>
<reference evidence="2 4" key="3">
    <citation type="submission" date="2016-10" db="EMBL/GenBank/DDBJ databases">
        <authorList>
            <person name="Varghese N."/>
            <person name="Submissions S."/>
        </authorList>
    </citation>
    <scope>NUCLEOTIDE SEQUENCE [LARGE SCALE GENOMIC DNA]</scope>
    <source>
        <strain evidence="2 4">ATCC 33218</strain>
    </source>
</reference>
<evidence type="ECO:0000313" key="1">
    <source>
        <dbReference type="EMBL" id="CEG61152.1"/>
    </source>
</evidence>
<dbReference type="KEGG" id="tmc:LMI_1859"/>
<gene>
    <name evidence="1" type="ORF">LMI_1859</name>
    <name evidence="2" type="ORF">SAMN02982997_01363</name>
</gene>
<dbReference type="Proteomes" id="UP000032414">
    <property type="component" value="Chromosome I"/>
</dbReference>
<evidence type="ECO:0000313" key="3">
    <source>
        <dbReference type="Proteomes" id="UP000032414"/>
    </source>
</evidence>
<evidence type="ECO:0000313" key="2">
    <source>
        <dbReference type="EMBL" id="SCY31615.1"/>
    </source>
</evidence>
<evidence type="ECO:0000313" key="4">
    <source>
        <dbReference type="Proteomes" id="UP000182998"/>
    </source>
</evidence>
<dbReference type="EMBL" id="LN614830">
    <property type="protein sequence ID" value="CEG61152.1"/>
    <property type="molecule type" value="Genomic_DNA"/>
</dbReference>
<sequence length="53" mass="5887">MEQVNLVPTIKLLGEDPSVSECTILHLQVLSEEKKACRAQLSERAQKIPVISI</sequence>
<proteinExistence type="predicted"/>
<dbReference type="EMBL" id="FMVN01000006">
    <property type="protein sequence ID" value="SCY31615.1"/>
    <property type="molecule type" value="Genomic_DNA"/>
</dbReference>
<dbReference type="AlphaFoldDB" id="A0A098GGP8"/>
<reference evidence="3" key="1">
    <citation type="submission" date="2014-09" db="EMBL/GenBank/DDBJ databases">
        <authorList>
            <person name="Gomez-Valero L."/>
        </authorList>
    </citation>
    <scope>NUCLEOTIDE SEQUENCE [LARGE SCALE GENOMIC DNA]</scope>
    <source>
        <strain evidence="3">ATCC33218</strain>
    </source>
</reference>
<name>A0A098GGP8_LEGMI</name>
<keyword evidence="4" id="KW-1185">Reference proteome</keyword>
<protein>
    <submittedName>
        <fullName evidence="1">Uncharacterized protein</fullName>
    </submittedName>
</protein>
<reference evidence="1" key="2">
    <citation type="submission" date="2014-09" db="EMBL/GenBank/DDBJ databases">
        <authorList>
            <person name="GOMEZ-VALERO Laura"/>
        </authorList>
    </citation>
    <scope>NUCLEOTIDE SEQUENCE</scope>
    <source>
        <strain evidence="1">ATCC33218</strain>
    </source>
</reference>
<dbReference type="Proteomes" id="UP000182998">
    <property type="component" value="Unassembled WGS sequence"/>
</dbReference>